<evidence type="ECO:0000256" key="5">
    <source>
        <dbReference type="ARBA" id="ARBA00022984"/>
    </source>
</evidence>
<dbReference type="InterPro" id="IPR050979">
    <property type="entry name" value="LD-transpeptidase"/>
</dbReference>
<dbReference type="PROSITE" id="PS52029">
    <property type="entry name" value="LD_TPASE"/>
    <property type="match status" value="1"/>
</dbReference>
<evidence type="ECO:0000256" key="8">
    <source>
        <dbReference type="SAM" id="MobiDB-lite"/>
    </source>
</evidence>
<evidence type="ECO:0000256" key="6">
    <source>
        <dbReference type="ARBA" id="ARBA00023316"/>
    </source>
</evidence>
<feature type="region of interest" description="Disordered" evidence="8">
    <location>
        <begin position="305"/>
        <end position="329"/>
    </location>
</feature>
<dbReference type="PANTHER" id="PTHR30582:SF2">
    <property type="entry name" value="L,D-TRANSPEPTIDASE YCIB-RELATED"/>
    <property type="match status" value="1"/>
</dbReference>
<protein>
    <submittedName>
        <fullName evidence="11">L,D-transpeptidase family protein</fullName>
    </submittedName>
</protein>
<evidence type="ECO:0000256" key="1">
    <source>
        <dbReference type="ARBA" id="ARBA00004752"/>
    </source>
</evidence>
<dbReference type="EMBL" id="JBHUJB010000033">
    <property type="protein sequence ID" value="MFD2158763.1"/>
    <property type="molecule type" value="Genomic_DNA"/>
</dbReference>
<keyword evidence="3" id="KW-0808">Transferase</keyword>
<evidence type="ECO:0000256" key="9">
    <source>
        <dbReference type="SAM" id="SignalP"/>
    </source>
</evidence>
<feature type="signal peptide" evidence="9">
    <location>
        <begin position="1"/>
        <end position="25"/>
    </location>
</feature>
<evidence type="ECO:0000313" key="11">
    <source>
        <dbReference type="EMBL" id="MFD2158763.1"/>
    </source>
</evidence>
<dbReference type="InterPro" id="IPR038063">
    <property type="entry name" value="Transpep_catalytic_dom"/>
</dbReference>
<keyword evidence="12" id="KW-1185">Reference proteome</keyword>
<dbReference type="InterPro" id="IPR005490">
    <property type="entry name" value="LD_TPept_cat_dom"/>
</dbReference>
<gene>
    <name evidence="11" type="ORF">ACFSW8_07635</name>
</gene>
<feature type="active site" description="Proton donor/acceptor" evidence="7">
    <location>
        <position position="119"/>
    </location>
</feature>
<organism evidence="11 12">
    <name type="scientific">Rubritalea tangerina</name>
    <dbReference type="NCBI Taxonomy" id="430798"/>
    <lineage>
        <taxon>Bacteria</taxon>
        <taxon>Pseudomonadati</taxon>
        <taxon>Verrucomicrobiota</taxon>
        <taxon>Verrucomicrobiia</taxon>
        <taxon>Verrucomicrobiales</taxon>
        <taxon>Rubritaleaceae</taxon>
        <taxon>Rubritalea</taxon>
    </lineage>
</organism>
<evidence type="ECO:0000256" key="4">
    <source>
        <dbReference type="ARBA" id="ARBA00022960"/>
    </source>
</evidence>
<dbReference type="Pfam" id="PF03734">
    <property type="entry name" value="YkuD"/>
    <property type="match status" value="1"/>
</dbReference>
<dbReference type="Gene3D" id="2.40.440.10">
    <property type="entry name" value="L,D-transpeptidase catalytic domain-like"/>
    <property type="match status" value="1"/>
</dbReference>
<sequence>MLAKPFILSLLSGACFLCSPSLTQAAQQPLQAGQFEWAPERAPKGPVLVVVSLDDQMAYVYRNGVQIGRSTVSTGREGKETPTGVFTILQRKKKHESNIYKGAKMPYMQRLTWTGIAMHAGKLPGYPASAGCIRLPYDFSEKLYSTTRNGSTVVITEKAATPAISKKPASILLESRGPADSKPVPKGHVVWEPQKSPEGPVNLLLSYADKTLYVFRNGILIGQSPAALTLSDDMPQGIFLMLEGLEAGSAGTGRPVHPWSMLALHGGSPDNAVERLRQSIQLPQGFGQNIQQIIAPGTILLATNDPSTEATRSDGPMNVLTPEEKKTAN</sequence>
<keyword evidence="9" id="KW-0732">Signal</keyword>
<dbReference type="Proteomes" id="UP001597389">
    <property type="component" value="Unassembled WGS sequence"/>
</dbReference>
<proteinExistence type="inferred from homology"/>
<dbReference type="CDD" id="cd16913">
    <property type="entry name" value="YkuD_like"/>
    <property type="match status" value="1"/>
</dbReference>
<accession>A0ABW4Z9Y9</accession>
<dbReference type="PROSITE" id="PS51257">
    <property type="entry name" value="PROKAR_LIPOPROTEIN"/>
    <property type="match status" value="1"/>
</dbReference>
<evidence type="ECO:0000256" key="7">
    <source>
        <dbReference type="PROSITE-ProRule" id="PRU01373"/>
    </source>
</evidence>
<feature type="active site" description="Nucleophile" evidence="7">
    <location>
        <position position="132"/>
    </location>
</feature>
<comment type="caution">
    <text evidence="11">The sequence shown here is derived from an EMBL/GenBank/DDBJ whole genome shotgun (WGS) entry which is preliminary data.</text>
</comment>
<keyword evidence="6 7" id="KW-0961">Cell wall biogenesis/degradation</keyword>
<dbReference type="RefSeq" id="WP_377177873.1">
    <property type="nucleotide sequence ID" value="NZ_JBHUJB010000033.1"/>
</dbReference>
<comment type="similarity">
    <text evidence="2">Belongs to the YkuD family.</text>
</comment>
<evidence type="ECO:0000256" key="2">
    <source>
        <dbReference type="ARBA" id="ARBA00005992"/>
    </source>
</evidence>
<feature type="domain" description="L,D-TPase catalytic" evidence="10">
    <location>
        <begin position="47"/>
        <end position="156"/>
    </location>
</feature>
<evidence type="ECO:0000256" key="3">
    <source>
        <dbReference type="ARBA" id="ARBA00022679"/>
    </source>
</evidence>
<feature type="chain" id="PRO_5046636942" evidence="9">
    <location>
        <begin position="26"/>
        <end position="329"/>
    </location>
</feature>
<dbReference type="PANTHER" id="PTHR30582">
    <property type="entry name" value="L,D-TRANSPEPTIDASE"/>
    <property type="match status" value="1"/>
</dbReference>
<dbReference type="PIRSF" id="PIRSF029342">
    <property type="entry name" value="UCP029342_ErfK/YbiS/YcfS/YnhG"/>
    <property type="match status" value="1"/>
</dbReference>
<dbReference type="NCBIfam" id="NF004785">
    <property type="entry name" value="PRK06132.1-2"/>
    <property type="match status" value="1"/>
</dbReference>
<comment type="pathway">
    <text evidence="1 7">Cell wall biogenesis; peptidoglycan biosynthesis.</text>
</comment>
<dbReference type="SUPFAM" id="SSF141523">
    <property type="entry name" value="L,D-transpeptidase catalytic domain-like"/>
    <property type="match status" value="1"/>
</dbReference>
<keyword evidence="4 7" id="KW-0133">Cell shape</keyword>
<keyword evidence="5 7" id="KW-0573">Peptidoglycan synthesis</keyword>
<dbReference type="InterPro" id="IPR016915">
    <property type="entry name" value="UCP029342"/>
</dbReference>
<reference evidence="12" key="1">
    <citation type="journal article" date="2019" name="Int. J. Syst. Evol. Microbiol.">
        <title>The Global Catalogue of Microorganisms (GCM) 10K type strain sequencing project: providing services to taxonomists for standard genome sequencing and annotation.</title>
        <authorList>
            <consortium name="The Broad Institute Genomics Platform"/>
            <consortium name="The Broad Institute Genome Sequencing Center for Infectious Disease"/>
            <person name="Wu L."/>
            <person name="Ma J."/>
        </authorList>
    </citation>
    <scope>NUCLEOTIDE SEQUENCE [LARGE SCALE GENOMIC DNA]</scope>
    <source>
        <strain evidence="12">CCUG 57942</strain>
    </source>
</reference>
<evidence type="ECO:0000313" key="12">
    <source>
        <dbReference type="Proteomes" id="UP001597389"/>
    </source>
</evidence>
<name>A0ABW4Z9Y9_9BACT</name>
<evidence type="ECO:0000259" key="10">
    <source>
        <dbReference type="PROSITE" id="PS52029"/>
    </source>
</evidence>